<dbReference type="GO" id="GO:0003682">
    <property type="term" value="F:chromatin binding"/>
    <property type="evidence" value="ECO:0007669"/>
    <property type="project" value="TreeGrafter"/>
</dbReference>
<keyword evidence="8" id="KW-1185">Reference proteome</keyword>
<dbReference type="Proteomes" id="UP000452235">
    <property type="component" value="Unassembled WGS sequence"/>
</dbReference>
<organism evidence="7 8">
    <name type="scientific">Aspergillus terreus</name>
    <dbReference type="NCBI Taxonomy" id="33178"/>
    <lineage>
        <taxon>Eukaryota</taxon>
        <taxon>Fungi</taxon>
        <taxon>Dikarya</taxon>
        <taxon>Ascomycota</taxon>
        <taxon>Pezizomycotina</taxon>
        <taxon>Eurotiomycetes</taxon>
        <taxon>Eurotiomycetidae</taxon>
        <taxon>Eurotiales</taxon>
        <taxon>Aspergillaceae</taxon>
        <taxon>Aspergillus</taxon>
        <taxon>Aspergillus subgen. Circumdati</taxon>
    </lineage>
</organism>
<dbReference type="CDD" id="cd15502">
    <property type="entry name" value="PHD_Phf1p_Phf2p_like"/>
    <property type="match status" value="1"/>
</dbReference>
<reference evidence="7 8" key="1">
    <citation type="submission" date="2020-01" db="EMBL/GenBank/DDBJ databases">
        <title>Aspergillus terreus IFO 6365 whole genome shotgun sequence.</title>
        <authorList>
            <person name="Kanamasa S."/>
            <person name="Takahashi H."/>
        </authorList>
    </citation>
    <scope>NUCLEOTIDE SEQUENCE [LARGE SCALE GENOMIC DNA]</scope>
    <source>
        <strain evidence="7 8">IFO 6365</strain>
    </source>
</reference>
<dbReference type="PROSITE" id="PS01359">
    <property type="entry name" value="ZF_PHD_1"/>
    <property type="match status" value="1"/>
</dbReference>
<dbReference type="InterPro" id="IPR001965">
    <property type="entry name" value="Znf_PHD"/>
</dbReference>
<feature type="compositionally biased region" description="Polar residues" evidence="6">
    <location>
        <begin position="139"/>
        <end position="151"/>
    </location>
</feature>
<dbReference type="EMBL" id="BLJY01000006">
    <property type="protein sequence ID" value="GFF16875.1"/>
    <property type="molecule type" value="Genomic_DNA"/>
</dbReference>
<feature type="region of interest" description="Disordered" evidence="6">
    <location>
        <begin position="377"/>
        <end position="419"/>
    </location>
</feature>
<dbReference type="GO" id="GO:0005634">
    <property type="term" value="C:nucleus"/>
    <property type="evidence" value="ECO:0007669"/>
    <property type="project" value="UniProtKB-SubCell"/>
</dbReference>
<accession>A0A5M3Z0W3</accession>
<dbReference type="PROSITE" id="PS50016">
    <property type="entry name" value="ZF_PHD_2"/>
    <property type="match status" value="1"/>
</dbReference>
<evidence type="ECO:0000256" key="1">
    <source>
        <dbReference type="ARBA" id="ARBA00004123"/>
    </source>
</evidence>
<dbReference type="GO" id="GO:0003677">
    <property type="term" value="F:DNA binding"/>
    <property type="evidence" value="ECO:0007669"/>
    <property type="project" value="TreeGrafter"/>
</dbReference>
<dbReference type="SUPFAM" id="SSF57903">
    <property type="entry name" value="FYVE/PHD zinc finger"/>
    <property type="match status" value="1"/>
</dbReference>
<dbReference type="Pfam" id="PF00628">
    <property type="entry name" value="PHD"/>
    <property type="match status" value="1"/>
</dbReference>
<evidence type="ECO:0000313" key="8">
    <source>
        <dbReference type="Proteomes" id="UP000452235"/>
    </source>
</evidence>
<feature type="compositionally biased region" description="Polar residues" evidence="6">
    <location>
        <begin position="161"/>
        <end position="173"/>
    </location>
</feature>
<comment type="caution">
    <text evidence="7">The sequence shown here is derived from an EMBL/GenBank/DDBJ whole genome shotgun (WGS) entry which is preliminary data.</text>
</comment>
<comment type="subcellular location">
    <subcellularLocation>
        <location evidence="1">Nucleus</location>
    </subcellularLocation>
</comment>
<feature type="compositionally biased region" description="Low complexity" evidence="6">
    <location>
        <begin position="76"/>
        <end position="91"/>
    </location>
</feature>
<dbReference type="InterPro" id="IPR013083">
    <property type="entry name" value="Znf_RING/FYVE/PHD"/>
</dbReference>
<dbReference type="GO" id="GO:0008270">
    <property type="term" value="F:zinc ion binding"/>
    <property type="evidence" value="ECO:0007669"/>
    <property type="project" value="UniProtKB-KW"/>
</dbReference>
<dbReference type="InterPro" id="IPR019786">
    <property type="entry name" value="Zinc_finger_PHD-type_CS"/>
</dbReference>
<name>A0A5M3Z0W3_ASPTE</name>
<dbReference type="SMART" id="SM00249">
    <property type="entry name" value="PHD"/>
    <property type="match status" value="1"/>
</dbReference>
<evidence type="ECO:0000256" key="4">
    <source>
        <dbReference type="ARBA" id="ARBA00022833"/>
    </source>
</evidence>
<feature type="region of interest" description="Disordered" evidence="6">
    <location>
        <begin position="26"/>
        <end position="195"/>
    </location>
</feature>
<evidence type="ECO:0000256" key="3">
    <source>
        <dbReference type="ARBA" id="ARBA00022771"/>
    </source>
</evidence>
<dbReference type="GO" id="GO:0045814">
    <property type="term" value="P:negative regulation of gene expression, epigenetic"/>
    <property type="evidence" value="ECO:0007669"/>
    <property type="project" value="TreeGrafter"/>
</dbReference>
<dbReference type="InterPro" id="IPR011011">
    <property type="entry name" value="Znf_FYVE_PHD"/>
</dbReference>
<keyword evidence="4" id="KW-0862">Zinc</keyword>
<dbReference type="PANTHER" id="PTHR12628">
    <property type="entry name" value="POLYCOMB-LIKE TRANSCRIPTION FACTOR"/>
    <property type="match status" value="1"/>
</dbReference>
<keyword evidence="3" id="KW-0863">Zinc-finger</keyword>
<dbReference type="InterPro" id="IPR019787">
    <property type="entry name" value="Znf_PHD-finger"/>
</dbReference>
<evidence type="ECO:0000313" key="7">
    <source>
        <dbReference type="EMBL" id="GFF16875.1"/>
    </source>
</evidence>
<dbReference type="AlphaFoldDB" id="A0A5M3Z0W3"/>
<sequence length="464" mass="50229">MKASSTIIELPTAPFVYSHHMTAAASAQTPASQSLQNDSTTTTKAPSLVHIAPKPTDFPFSTPAPSFLGQFPSHTSVAPAAKPSSPASVPKRTPGSGPRQRKNGSHPGRRKKRRRGHDSDSDVVRAGDSSSDESDVAPTATQTKSGRQVNRPSLYVPSAPSPSTAKENSNPLDTSDGVHAQGTAPRKRKRAVRRTKDTNINCMHCQRGHSPLSNAIVFCDECNRAWHQLCHDPPIAAEVVTVKEKEWRCRECKPVPISIVQPTVVRSNPSLGVSSLTVDRPIFPPTEIPKMEVGAEGFSTDERRGFLSCLSHSALVELLLKISDNHPTIPMFPGNLKSLHSSRFAFPPKIPTPSPSTSTNNLDVGLSLAANVSEKLEPLHTPDILPTPSSDQRRQDDESDSSSEYEVEDHRLYPRAGNGFGLSSHADDLDIMREDPACPTFSYALHGPAQVRAQTNYPPPVWGV</sequence>
<protein>
    <submittedName>
        <fullName evidence="7">PHD finger domain protein</fullName>
    </submittedName>
</protein>
<gene>
    <name evidence="7" type="ORF">ATEIFO6365_0006021200</name>
</gene>
<feature type="compositionally biased region" description="Basic residues" evidence="6">
    <location>
        <begin position="99"/>
        <end position="116"/>
    </location>
</feature>
<feature type="compositionally biased region" description="Polar residues" evidence="6">
    <location>
        <begin position="35"/>
        <end position="45"/>
    </location>
</feature>
<dbReference type="PANTHER" id="PTHR12628:SF10">
    <property type="entry name" value="HOMEOBOX DOMAIN-CONTAINING PROTEIN"/>
    <property type="match status" value="1"/>
</dbReference>
<dbReference type="OrthoDB" id="5863171at2759"/>
<dbReference type="Gene3D" id="3.30.40.10">
    <property type="entry name" value="Zinc/RING finger domain, C3HC4 (zinc finger)"/>
    <property type="match status" value="1"/>
</dbReference>
<dbReference type="VEuPathDB" id="FungiDB:ATEG_02993"/>
<feature type="compositionally biased region" description="Acidic residues" evidence="6">
    <location>
        <begin position="397"/>
        <end position="407"/>
    </location>
</feature>
<evidence type="ECO:0000256" key="6">
    <source>
        <dbReference type="SAM" id="MobiDB-lite"/>
    </source>
</evidence>
<evidence type="ECO:0000256" key="5">
    <source>
        <dbReference type="ARBA" id="ARBA00023242"/>
    </source>
</evidence>
<keyword evidence="2" id="KW-0479">Metal-binding</keyword>
<proteinExistence type="predicted"/>
<evidence type="ECO:0000256" key="2">
    <source>
        <dbReference type="ARBA" id="ARBA00022723"/>
    </source>
</evidence>
<keyword evidence="5" id="KW-0539">Nucleus</keyword>